<feature type="compositionally biased region" description="Polar residues" evidence="2">
    <location>
        <begin position="94"/>
        <end position="111"/>
    </location>
</feature>
<dbReference type="eggNOG" id="KOG1348">
    <property type="taxonomic scope" value="Eukaryota"/>
</dbReference>
<evidence type="ECO:0000313" key="3">
    <source>
        <dbReference type="EMBL" id="PNT21971.1"/>
    </source>
</evidence>
<dbReference type="Gene3D" id="3.40.50.1460">
    <property type="match status" value="1"/>
</dbReference>
<dbReference type="InParanoid" id="B9HK57"/>
<dbReference type="GO" id="GO:0008233">
    <property type="term" value="F:peptidase activity"/>
    <property type="evidence" value="ECO:0007669"/>
    <property type="project" value="InterPro"/>
</dbReference>
<evidence type="ECO:0000256" key="1">
    <source>
        <dbReference type="ARBA" id="ARBA00009941"/>
    </source>
</evidence>
<name>B9HK57_POPTR</name>
<dbReference type="PANTHER" id="PTHR12000:SF50">
    <property type="entry name" value="VACUOLAR-PROCESSING ENZYME GAMMA-ISOZYME"/>
    <property type="match status" value="1"/>
</dbReference>
<dbReference type="AlphaFoldDB" id="B9HK57"/>
<keyword evidence="4" id="KW-1185">Reference proteome</keyword>
<gene>
    <name evidence="3" type="ORF">POPTR_008G007700</name>
</gene>
<comment type="similarity">
    <text evidence="1">Belongs to the peptidase C13 family.</text>
</comment>
<dbReference type="EMBL" id="CM009297">
    <property type="protein sequence ID" value="PNT21971.1"/>
    <property type="molecule type" value="Genomic_DNA"/>
</dbReference>
<dbReference type="STRING" id="3694.B9HK57"/>
<accession>B9HK57</accession>
<dbReference type="Proteomes" id="UP000006729">
    <property type="component" value="Chromosome 8"/>
</dbReference>
<organism evidence="3 4">
    <name type="scientific">Populus trichocarpa</name>
    <name type="common">Western balsam poplar</name>
    <name type="synonym">Populus balsamifera subsp. trichocarpa</name>
    <dbReference type="NCBI Taxonomy" id="3694"/>
    <lineage>
        <taxon>Eukaryota</taxon>
        <taxon>Viridiplantae</taxon>
        <taxon>Streptophyta</taxon>
        <taxon>Embryophyta</taxon>
        <taxon>Tracheophyta</taxon>
        <taxon>Spermatophyta</taxon>
        <taxon>Magnoliopsida</taxon>
        <taxon>eudicotyledons</taxon>
        <taxon>Gunneridae</taxon>
        <taxon>Pentapetalae</taxon>
        <taxon>rosids</taxon>
        <taxon>fabids</taxon>
        <taxon>Malpighiales</taxon>
        <taxon>Salicaceae</taxon>
        <taxon>Saliceae</taxon>
        <taxon>Populus</taxon>
    </lineage>
</organism>
<dbReference type="GO" id="GO:0006508">
    <property type="term" value="P:proteolysis"/>
    <property type="evidence" value="ECO:0007669"/>
    <property type="project" value="InterPro"/>
</dbReference>
<reference evidence="3 4" key="1">
    <citation type="journal article" date="2006" name="Science">
        <title>The genome of black cottonwood, Populus trichocarpa (Torr. &amp; Gray).</title>
        <authorList>
            <person name="Tuskan G.A."/>
            <person name="Difazio S."/>
            <person name="Jansson S."/>
            <person name="Bohlmann J."/>
            <person name="Grigoriev I."/>
            <person name="Hellsten U."/>
            <person name="Putnam N."/>
            <person name="Ralph S."/>
            <person name="Rombauts S."/>
            <person name="Salamov A."/>
            <person name="Schein J."/>
            <person name="Sterck L."/>
            <person name="Aerts A."/>
            <person name="Bhalerao R.R."/>
            <person name="Bhalerao R.P."/>
            <person name="Blaudez D."/>
            <person name="Boerjan W."/>
            <person name="Brun A."/>
            <person name="Brunner A."/>
            <person name="Busov V."/>
            <person name="Campbell M."/>
            <person name="Carlson J."/>
            <person name="Chalot M."/>
            <person name="Chapman J."/>
            <person name="Chen G.L."/>
            <person name="Cooper D."/>
            <person name="Coutinho P.M."/>
            <person name="Couturier J."/>
            <person name="Covert S."/>
            <person name="Cronk Q."/>
            <person name="Cunningham R."/>
            <person name="Davis J."/>
            <person name="Degroeve S."/>
            <person name="Dejardin A."/>
            <person name="Depamphilis C."/>
            <person name="Detter J."/>
            <person name="Dirks B."/>
            <person name="Dubchak I."/>
            <person name="Duplessis S."/>
            <person name="Ehlting J."/>
            <person name="Ellis B."/>
            <person name="Gendler K."/>
            <person name="Goodstein D."/>
            <person name="Gribskov M."/>
            <person name="Grimwood J."/>
            <person name="Groover A."/>
            <person name="Gunter L."/>
            <person name="Hamberger B."/>
            <person name="Heinze B."/>
            <person name="Helariutta Y."/>
            <person name="Henrissat B."/>
            <person name="Holligan D."/>
            <person name="Holt R."/>
            <person name="Huang W."/>
            <person name="Islam-Faridi N."/>
            <person name="Jones S."/>
            <person name="Jones-Rhoades M."/>
            <person name="Jorgensen R."/>
            <person name="Joshi C."/>
            <person name="Kangasjarvi J."/>
            <person name="Karlsson J."/>
            <person name="Kelleher C."/>
            <person name="Kirkpatrick R."/>
            <person name="Kirst M."/>
            <person name="Kohler A."/>
            <person name="Kalluri U."/>
            <person name="Larimer F."/>
            <person name="Leebens-Mack J."/>
            <person name="Leple J.C."/>
            <person name="Locascio P."/>
            <person name="Lou Y."/>
            <person name="Lucas S."/>
            <person name="Martin F."/>
            <person name="Montanini B."/>
            <person name="Napoli C."/>
            <person name="Nelson D.R."/>
            <person name="Nelson C."/>
            <person name="Nieminen K."/>
            <person name="Nilsson O."/>
            <person name="Pereda V."/>
            <person name="Peter G."/>
            <person name="Philippe R."/>
            <person name="Pilate G."/>
            <person name="Poliakov A."/>
            <person name="Razumovskaya J."/>
            <person name="Richardson P."/>
            <person name="Rinaldi C."/>
            <person name="Ritland K."/>
            <person name="Rouze P."/>
            <person name="Ryaboy D."/>
            <person name="Schmutz J."/>
            <person name="Schrader J."/>
            <person name="Segerman B."/>
            <person name="Shin H."/>
            <person name="Siddiqui A."/>
            <person name="Sterky F."/>
            <person name="Terry A."/>
            <person name="Tsai C.J."/>
            <person name="Uberbacher E."/>
            <person name="Unneberg P."/>
            <person name="Vahala J."/>
            <person name="Wall K."/>
            <person name="Wessler S."/>
            <person name="Yang G."/>
            <person name="Yin T."/>
            <person name="Douglas C."/>
            <person name="Marra M."/>
            <person name="Sandberg G."/>
            <person name="Van de Peer Y."/>
            <person name="Rokhsar D."/>
        </authorList>
    </citation>
    <scope>NUCLEOTIDE SEQUENCE [LARGE SCALE GENOMIC DNA]</scope>
    <source>
        <strain evidence="4">cv. Nisqually</strain>
    </source>
</reference>
<dbReference type="InterPro" id="IPR001096">
    <property type="entry name" value="Peptidase_C13"/>
</dbReference>
<proteinExistence type="inferred from homology"/>
<dbReference type="HOGENOM" id="CLU_2162746_0_0_1"/>
<evidence type="ECO:0000256" key="2">
    <source>
        <dbReference type="SAM" id="MobiDB-lite"/>
    </source>
</evidence>
<feature type="region of interest" description="Disordered" evidence="2">
    <location>
        <begin position="92"/>
        <end position="111"/>
    </location>
</feature>
<protein>
    <submittedName>
        <fullName evidence="3">Uncharacterized protein</fullName>
    </submittedName>
</protein>
<evidence type="ECO:0000313" key="4">
    <source>
        <dbReference type="Proteomes" id="UP000006729"/>
    </source>
</evidence>
<dbReference type="PANTHER" id="PTHR12000">
    <property type="entry name" value="HEMOGLOBINASE FAMILY MEMBER"/>
    <property type="match status" value="1"/>
</dbReference>
<sequence>MVDSGSNDDIFIYYAGHGSPGVVTILPTVKRKHEANSYKNMVLPSIWSVYAITASNGHEISYAAYCPEQHPSPPSEFLAGMGDQMTGASARACSWNTTPNTGGSLQNELGK</sequence>
<dbReference type="Pfam" id="PF01650">
    <property type="entry name" value="Peptidase_C13"/>
    <property type="match status" value="1"/>
</dbReference>